<accession>A0A164LBY3</accession>
<comment type="caution">
    <text evidence="1">The sequence shown here is derived from an EMBL/GenBank/DDBJ whole genome shotgun (WGS) entry which is preliminary data.</text>
</comment>
<reference evidence="1 2" key="1">
    <citation type="submission" date="2016-04" db="EMBL/GenBank/DDBJ databases">
        <authorList>
            <person name="Evans L.H."/>
            <person name="Alamgir A."/>
            <person name="Owens N."/>
            <person name="Weber N.D."/>
            <person name="Virtaneva K."/>
            <person name="Barbian K."/>
            <person name="Babar A."/>
            <person name="Rosenke K."/>
        </authorList>
    </citation>
    <scope>NUCLEOTIDE SEQUENCE [LARGE SCALE GENOMIC DNA]</scope>
    <source>
        <strain evidence="1 2">IFM 0406</strain>
    </source>
</reference>
<gene>
    <name evidence="1" type="ORF">AWN90_36810</name>
</gene>
<name>A0A164LBY3_9NOCA</name>
<dbReference type="STRING" id="455432.AWN90_36810"/>
<dbReference type="RefSeq" id="WP_067592664.1">
    <property type="nucleotide sequence ID" value="NZ_JABMCZ010000001.1"/>
</dbReference>
<dbReference type="EMBL" id="LWGR01000009">
    <property type="protein sequence ID" value="KZM72239.1"/>
    <property type="molecule type" value="Genomic_DNA"/>
</dbReference>
<organism evidence="1 2">
    <name type="scientific">Nocardia terpenica</name>
    <dbReference type="NCBI Taxonomy" id="455432"/>
    <lineage>
        <taxon>Bacteria</taxon>
        <taxon>Bacillati</taxon>
        <taxon>Actinomycetota</taxon>
        <taxon>Actinomycetes</taxon>
        <taxon>Mycobacteriales</taxon>
        <taxon>Nocardiaceae</taxon>
        <taxon>Nocardia</taxon>
    </lineage>
</organism>
<evidence type="ECO:0000313" key="1">
    <source>
        <dbReference type="EMBL" id="KZM72239.1"/>
    </source>
</evidence>
<protein>
    <submittedName>
        <fullName evidence="1">Uncharacterized protein</fullName>
    </submittedName>
</protein>
<dbReference type="Proteomes" id="UP000076512">
    <property type="component" value="Unassembled WGS sequence"/>
</dbReference>
<sequence>MPVVGDVYRDKREDNFRTLRVVKDLGDGRFECLVIEQTYRGITKYPNRTTTPSVKHLTTMFVLISEGKEATV</sequence>
<proteinExistence type="predicted"/>
<dbReference type="AlphaFoldDB" id="A0A164LBY3"/>
<keyword evidence="2" id="KW-1185">Reference proteome</keyword>
<evidence type="ECO:0000313" key="2">
    <source>
        <dbReference type="Proteomes" id="UP000076512"/>
    </source>
</evidence>